<sequence length="65" mass="7384">MAEMEIGKAIELLSDYCDRGSVTLDQDFKDAVRMGKQALILLSHRTTYCLDDHSLNLLREAQRKG</sequence>
<accession>A0A0F8X9F2</accession>
<comment type="caution">
    <text evidence="1">The sequence shown here is derived from an EMBL/GenBank/DDBJ whole genome shotgun (WGS) entry which is preliminary data.</text>
</comment>
<proteinExistence type="predicted"/>
<dbReference type="EMBL" id="LAZR01060393">
    <property type="protein sequence ID" value="KKK65772.1"/>
    <property type="molecule type" value="Genomic_DNA"/>
</dbReference>
<reference evidence="1" key="1">
    <citation type="journal article" date="2015" name="Nature">
        <title>Complex archaea that bridge the gap between prokaryotes and eukaryotes.</title>
        <authorList>
            <person name="Spang A."/>
            <person name="Saw J.H."/>
            <person name="Jorgensen S.L."/>
            <person name="Zaremba-Niedzwiedzka K."/>
            <person name="Martijn J."/>
            <person name="Lind A.E."/>
            <person name="van Eijk R."/>
            <person name="Schleper C."/>
            <person name="Guy L."/>
            <person name="Ettema T.J."/>
        </authorList>
    </citation>
    <scope>NUCLEOTIDE SEQUENCE</scope>
</reference>
<protein>
    <submittedName>
        <fullName evidence="1">Uncharacterized protein</fullName>
    </submittedName>
</protein>
<name>A0A0F8X9F2_9ZZZZ</name>
<dbReference type="AlphaFoldDB" id="A0A0F8X9F2"/>
<gene>
    <name evidence="1" type="ORF">LCGC14_2970790</name>
</gene>
<organism evidence="1">
    <name type="scientific">marine sediment metagenome</name>
    <dbReference type="NCBI Taxonomy" id="412755"/>
    <lineage>
        <taxon>unclassified sequences</taxon>
        <taxon>metagenomes</taxon>
        <taxon>ecological metagenomes</taxon>
    </lineage>
</organism>
<evidence type="ECO:0000313" key="1">
    <source>
        <dbReference type="EMBL" id="KKK65772.1"/>
    </source>
</evidence>